<evidence type="ECO:0000313" key="9">
    <source>
        <dbReference type="EMBL" id="RSD26695.1"/>
    </source>
</evidence>
<dbReference type="InterPro" id="IPR025662">
    <property type="entry name" value="Sigma_54_int_dom_ATP-bd_1"/>
</dbReference>
<dbReference type="PRINTS" id="PR01590">
    <property type="entry name" value="HTHFIS"/>
</dbReference>
<dbReference type="PROSITE" id="PS50045">
    <property type="entry name" value="SIGMA54_INTERACT_4"/>
    <property type="match status" value="1"/>
</dbReference>
<dbReference type="Gene3D" id="1.10.8.60">
    <property type="match status" value="1"/>
</dbReference>
<dbReference type="GO" id="GO:0000160">
    <property type="term" value="P:phosphorelay signal transduction system"/>
    <property type="evidence" value="ECO:0007669"/>
    <property type="project" value="InterPro"/>
</dbReference>
<keyword evidence="2" id="KW-0547">Nucleotide-binding</keyword>
<dbReference type="InterPro" id="IPR001789">
    <property type="entry name" value="Sig_transdc_resp-reg_receiver"/>
</dbReference>
<feature type="modified residue" description="4-aspartylphosphate" evidence="6">
    <location>
        <position position="54"/>
    </location>
</feature>
<dbReference type="Pfam" id="PF00072">
    <property type="entry name" value="Response_reg"/>
    <property type="match status" value="1"/>
</dbReference>
<keyword evidence="4" id="KW-0805">Transcription regulation</keyword>
<dbReference type="SMART" id="SM00382">
    <property type="entry name" value="AAA"/>
    <property type="match status" value="1"/>
</dbReference>
<dbReference type="SUPFAM" id="SSF52172">
    <property type="entry name" value="CheY-like"/>
    <property type="match status" value="1"/>
</dbReference>
<comment type="caution">
    <text evidence="9">The sequence shown here is derived from an EMBL/GenBank/DDBJ whole genome shotgun (WGS) entry which is preliminary data.</text>
</comment>
<dbReference type="InterPro" id="IPR011006">
    <property type="entry name" value="CheY-like_superfamily"/>
</dbReference>
<evidence type="ECO:0000256" key="4">
    <source>
        <dbReference type="ARBA" id="ARBA00023015"/>
    </source>
</evidence>
<dbReference type="Pfam" id="PF25601">
    <property type="entry name" value="AAA_lid_14"/>
    <property type="match status" value="1"/>
</dbReference>
<dbReference type="GO" id="GO:0006355">
    <property type="term" value="P:regulation of DNA-templated transcription"/>
    <property type="evidence" value="ECO:0007669"/>
    <property type="project" value="InterPro"/>
</dbReference>
<name>A0A427TQP5_9BACI</name>
<dbReference type="InterPro" id="IPR058031">
    <property type="entry name" value="AAA_lid_NorR"/>
</dbReference>
<dbReference type="SUPFAM" id="SSF52540">
    <property type="entry name" value="P-loop containing nucleoside triphosphate hydrolases"/>
    <property type="match status" value="1"/>
</dbReference>
<dbReference type="InterPro" id="IPR002078">
    <property type="entry name" value="Sigma_54_int"/>
</dbReference>
<dbReference type="InterPro" id="IPR025944">
    <property type="entry name" value="Sigma_54_int_dom_CS"/>
</dbReference>
<dbReference type="PROSITE" id="PS00688">
    <property type="entry name" value="SIGMA54_INTERACT_3"/>
    <property type="match status" value="1"/>
</dbReference>
<dbReference type="Pfam" id="PF02954">
    <property type="entry name" value="HTH_8"/>
    <property type="match status" value="1"/>
</dbReference>
<keyword evidence="1 6" id="KW-0597">Phosphoprotein</keyword>
<dbReference type="Gene3D" id="3.40.50.2300">
    <property type="match status" value="1"/>
</dbReference>
<evidence type="ECO:0000313" key="10">
    <source>
        <dbReference type="Proteomes" id="UP000279911"/>
    </source>
</evidence>
<dbReference type="FunFam" id="3.40.50.2300:FF:000018">
    <property type="entry name" value="DNA-binding transcriptional regulator NtrC"/>
    <property type="match status" value="1"/>
</dbReference>
<evidence type="ECO:0000256" key="2">
    <source>
        <dbReference type="ARBA" id="ARBA00022741"/>
    </source>
</evidence>
<dbReference type="Gene3D" id="1.10.10.60">
    <property type="entry name" value="Homeodomain-like"/>
    <property type="match status" value="1"/>
</dbReference>
<dbReference type="CDD" id="cd00009">
    <property type="entry name" value="AAA"/>
    <property type="match status" value="1"/>
</dbReference>
<dbReference type="RefSeq" id="WP_125480354.1">
    <property type="nucleotide sequence ID" value="NZ_RSFW01000014.1"/>
</dbReference>
<dbReference type="FunFam" id="3.40.50.300:FF:000006">
    <property type="entry name" value="DNA-binding transcriptional regulator NtrC"/>
    <property type="match status" value="1"/>
</dbReference>
<evidence type="ECO:0000256" key="1">
    <source>
        <dbReference type="ARBA" id="ARBA00022553"/>
    </source>
</evidence>
<dbReference type="Pfam" id="PF00158">
    <property type="entry name" value="Sigma54_activat"/>
    <property type="match status" value="1"/>
</dbReference>
<dbReference type="GO" id="GO:0005524">
    <property type="term" value="F:ATP binding"/>
    <property type="evidence" value="ECO:0007669"/>
    <property type="project" value="UniProtKB-KW"/>
</dbReference>
<evidence type="ECO:0000256" key="3">
    <source>
        <dbReference type="ARBA" id="ARBA00022840"/>
    </source>
</evidence>
<dbReference type="SMART" id="SM00448">
    <property type="entry name" value="REC"/>
    <property type="match status" value="1"/>
</dbReference>
<dbReference type="Gene3D" id="3.40.50.300">
    <property type="entry name" value="P-loop containing nucleotide triphosphate hydrolases"/>
    <property type="match status" value="1"/>
</dbReference>
<sequence>MSATRLLVVDDEQDLLELLIRRLKRKGFDVDSAGTAEDALELVKKNEYDIGVYDIRLPNMDGIELLKETKAIQPDVEVLILTGHGTIDTAIEAMKVGAFDYITKPYNLSELELTIGKAAENKSLKEKNASMKKIIAQHNEFNIIGNSPNFKEVLEMTRRIADSEVPVMIEGESGTGKELFAKALHYWSSRADEPFVPVNSGALPEHLLESELFGHARGAFTGASQEKKGLVEAAKGGTLFLDELGEMPLALQVKLLRFLETGEFRRVGDVRERHVSVRVVAATNRDMEKEVAEGRFREDLYYRLNVVKLTIPPLRERKSDLPALIEHFIGKTKASSKQLSADALAALEHYDFPGNVRELSHLIERGVLLSKGSLIEAEDLLLPHAAKGVVPVVANASAAPLLCSLEEVERVHIENALKQMNWNKTKAAEVLGISVRNLYRKIDQYGLKE</sequence>
<feature type="domain" description="Sigma-54 factor interaction" evidence="7">
    <location>
        <begin position="143"/>
        <end position="368"/>
    </location>
</feature>
<proteinExistence type="predicted"/>
<keyword evidence="5" id="KW-0804">Transcription</keyword>
<dbReference type="EMBL" id="RSFW01000014">
    <property type="protein sequence ID" value="RSD26695.1"/>
    <property type="molecule type" value="Genomic_DNA"/>
</dbReference>
<dbReference type="PANTHER" id="PTHR32071:SF119">
    <property type="entry name" value="SIGMA L-DEPENDENT TRANSCRIPTIONAL REGULATOR YPLP-RELATED"/>
    <property type="match status" value="1"/>
</dbReference>
<dbReference type="STRING" id="285983.UB32_06940"/>
<dbReference type="PANTHER" id="PTHR32071">
    <property type="entry name" value="TRANSCRIPTIONAL REGULATORY PROTEIN"/>
    <property type="match status" value="1"/>
</dbReference>
<dbReference type="PROSITE" id="PS00675">
    <property type="entry name" value="SIGMA54_INTERACT_1"/>
    <property type="match status" value="1"/>
</dbReference>
<dbReference type="InterPro" id="IPR009057">
    <property type="entry name" value="Homeodomain-like_sf"/>
</dbReference>
<keyword evidence="3" id="KW-0067">ATP-binding</keyword>
<gene>
    <name evidence="9" type="ORF">EJA10_12540</name>
</gene>
<dbReference type="OrthoDB" id="9771372at2"/>
<protein>
    <submittedName>
        <fullName evidence="9">Sigma-54-dependent Fis family transcriptional regulator</fullName>
    </submittedName>
</protein>
<dbReference type="GO" id="GO:0043565">
    <property type="term" value="F:sequence-specific DNA binding"/>
    <property type="evidence" value="ECO:0007669"/>
    <property type="project" value="InterPro"/>
</dbReference>
<feature type="domain" description="Response regulatory" evidence="8">
    <location>
        <begin position="5"/>
        <end position="119"/>
    </location>
</feature>
<evidence type="ECO:0000256" key="6">
    <source>
        <dbReference type="PROSITE-ProRule" id="PRU00169"/>
    </source>
</evidence>
<evidence type="ECO:0000259" key="8">
    <source>
        <dbReference type="PROSITE" id="PS50110"/>
    </source>
</evidence>
<evidence type="ECO:0000256" key="5">
    <source>
        <dbReference type="ARBA" id="ARBA00023163"/>
    </source>
</evidence>
<reference evidence="10" key="1">
    <citation type="submission" date="2018-12" db="EMBL/GenBank/DDBJ databases">
        <title>Bacillus chawlae sp. nov., Bacillus glennii sp. nov., and Bacillus saganii sp. nov. Isolated from the Vehicle Assembly Building at Kennedy Space Center where the Viking Spacecraft were Assembled.</title>
        <authorList>
            <person name="Seuylemezian A."/>
            <person name="Vaishampayan P."/>
        </authorList>
    </citation>
    <scope>NUCLEOTIDE SEQUENCE [LARGE SCALE GENOMIC DNA]</scope>
    <source>
        <strain evidence="10">DSM 13966</strain>
    </source>
</reference>
<dbReference type="Proteomes" id="UP000279911">
    <property type="component" value="Unassembled WGS sequence"/>
</dbReference>
<dbReference type="PROSITE" id="PS50110">
    <property type="entry name" value="RESPONSE_REGULATORY"/>
    <property type="match status" value="1"/>
</dbReference>
<accession>A0A427TQP5</accession>
<dbReference type="InterPro" id="IPR003593">
    <property type="entry name" value="AAA+_ATPase"/>
</dbReference>
<organism evidence="9 10">
    <name type="scientific">Mesobacillus subterraneus</name>
    <dbReference type="NCBI Taxonomy" id="285983"/>
    <lineage>
        <taxon>Bacteria</taxon>
        <taxon>Bacillati</taxon>
        <taxon>Bacillota</taxon>
        <taxon>Bacilli</taxon>
        <taxon>Bacillales</taxon>
        <taxon>Bacillaceae</taxon>
        <taxon>Mesobacillus</taxon>
    </lineage>
</organism>
<dbReference type="SUPFAM" id="SSF46689">
    <property type="entry name" value="Homeodomain-like"/>
    <property type="match status" value="1"/>
</dbReference>
<dbReference type="InterPro" id="IPR002197">
    <property type="entry name" value="HTH_Fis"/>
</dbReference>
<evidence type="ECO:0000259" key="7">
    <source>
        <dbReference type="PROSITE" id="PS50045"/>
    </source>
</evidence>
<dbReference type="InterPro" id="IPR027417">
    <property type="entry name" value="P-loop_NTPase"/>
</dbReference>
<dbReference type="AlphaFoldDB" id="A0A427TQP5"/>